<accession>A0ABU7K545</accession>
<keyword evidence="4" id="KW-1185">Reference proteome</keyword>
<dbReference type="InterPro" id="IPR014729">
    <property type="entry name" value="Rossmann-like_a/b/a_fold"/>
</dbReference>
<dbReference type="RefSeq" id="WP_330091168.1">
    <property type="nucleotide sequence ID" value="NZ_JAUZMY010000007.1"/>
</dbReference>
<dbReference type="PANTHER" id="PTHR46268:SF6">
    <property type="entry name" value="UNIVERSAL STRESS PROTEIN UP12"/>
    <property type="match status" value="1"/>
</dbReference>
<dbReference type="SUPFAM" id="SSF52402">
    <property type="entry name" value="Adenine nucleotide alpha hydrolases-like"/>
    <property type="match status" value="2"/>
</dbReference>
<gene>
    <name evidence="3" type="ORF">Q8791_09075</name>
</gene>
<dbReference type="InterPro" id="IPR006015">
    <property type="entry name" value="Universal_stress_UspA"/>
</dbReference>
<dbReference type="PANTHER" id="PTHR46268">
    <property type="entry name" value="STRESS RESPONSE PROTEIN NHAX"/>
    <property type="match status" value="1"/>
</dbReference>
<dbReference type="Gene3D" id="3.40.50.620">
    <property type="entry name" value="HUPs"/>
    <property type="match status" value="2"/>
</dbReference>
<proteinExistence type="inferred from homology"/>
<evidence type="ECO:0000313" key="3">
    <source>
        <dbReference type="EMBL" id="MEE2037369.1"/>
    </source>
</evidence>
<dbReference type="Proteomes" id="UP001356095">
    <property type="component" value="Unassembled WGS sequence"/>
</dbReference>
<reference evidence="3 4" key="1">
    <citation type="submission" date="2023-08" db="EMBL/GenBank/DDBJ databases">
        <authorList>
            <person name="Girao M."/>
            <person name="Carvalho M.F."/>
        </authorList>
    </citation>
    <scope>NUCLEOTIDE SEQUENCE [LARGE SCALE GENOMIC DNA]</scope>
    <source>
        <strain evidence="3 4">CT-R113</strain>
    </source>
</reference>
<feature type="domain" description="UspA" evidence="2">
    <location>
        <begin position="10"/>
        <end position="147"/>
    </location>
</feature>
<dbReference type="Pfam" id="PF00582">
    <property type="entry name" value="Usp"/>
    <property type="match status" value="2"/>
</dbReference>
<dbReference type="InterPro" id="IPR006016">
    <property type="entry name" value="UspA"/>
</dbReference>
<evidence type="ECO:0000256" key="1">
    <source>
        <dbReference type="ARBA" id="ARBA00008791"/>
    </source>
</evidence>
<dbReference type="EMBL" id="JAUZMY010000007">
    <property type="protein sequence ID" value="MEE2037369.1"/>
    <property type="molecule type" value="Genomic_DNA"/>
</dbReference>
<dbReference type="PRINTS" id="PR01438">
    <property type="entry name" value="UNVRSLSTRESS"/>
</dbReference>
<name>A0ABU7K545_9ACTN</name>
<feature type="domain" description="UspA" evidence="2">
    <location>
        <begin position="160"/>
        <end position="302"/>
    </location>
</feature>
<evidence type="ECO:0000259" key="2">
    <source>
        <dbReference type="Pfam" id="PF00582"/>
    </source>
</evidence>
<evidence type="ECO:0000313" key="4">
    <source>
        <dbReference type="Proteomes" id="UP001356095"/>
    </source>
</evidence>
<protein>
    <submittedName>
        <fullName evidence="3">Universal stress protein</fullName>
    </submittedName>
</protein>
<organism evidence="3 4">
    <name type="scientific">Nocardiopsis codii</name>
    <dbReference type="NCBI Taxonomy" id="3065942"/>
    <lineage>
        <taxon>Bacteria</taxon>
        <taxon>Bacillati</taxon>
        <taxon>Actinomycetota</taxon>
        <taxon>Actinomycetes</taxon>
        <taxon>Streptosporangiales</taxon>
        <taxon>Nocardiopsidaceae</taxon>
        <taxon>Nocardiopsis</taxon>
    </lineage>
</organism>
<dbReference type="CDD" id="cd23659">
    <property type="entry name" value="USP_At3g01520-like"/>
    <property type="match status" value="1"/>
</dbReference>
<comment type="similarity">
    <text evidence="1">Belongs to the universal stress protein A family.</text>
</comment>
<comment type="caution">
    <text evidence="3">The sequence shown here is derived from an EMBL/GenBank/DDBJ whole genome shotgun (WGS) entry which is preliminary data.</text>
</comment>
<sequence>MADEQVPSPKVAVGVDGSATARSALEWAATEAARRGVPLYAVHALSMPMVMSVYAGPTRFPAPEEVAEQGRRILDEAAEHARSIRPGLEVQTVLALEEPHIALLRRTDPEDLVVVGTRGLGPVRSALAGSAGVRLASRATCPVAVVPAPEGETPPLRDSQRIVVGVDGSDDSRRALGFALHEAVRNGAESVVVVNSWEVPMPFAAESLAAAGWTPPDDLLDRRSEELVSGVLAEVMDESTEKLDITVVRTESNPVDALVEAGAEADLIVVGSRGRGSVRGLILGSVSQGVLHSATVPVVVLPKGADATE</sequence>